<proteinExistence type="predicted"/>
<accession>A0A401ZWA8</accession>
<protein>
    <submittedName>
        <fullName evidence="1">Uncharacterized protein</fullName>
    </submittedName>
</protein>
<evidence type="ECO:0000313" key="1">
    <source>
        <dbReference type="EMBL" id="GCE11191.1"/>
    </source>
</evidence>
<reference evidence="2" key="1">
    <citation type="submission" date="2018-12" db="EMBL/GenBank/DDBJ databases">
        <title>Tengunoibacter tsumagoiensis gen. nov., sp. nov., Dictyobacter kobayashii sp. nov., D. alpinus sp. nov., and D. joshuensis sp. nov. and description of Dictyobacteraceae fam. nov. within the order Ktedonobacterales isolated from Tengu-no-mugimeshi.</title>
        <authorList>
            <person name="Wang C.M."/>
            <person name="Zheng Y."/>
            <person name="Sakai Y."/>
            <person name="Toyoda A."/>
            <person name="Minakuchi Y."/>
            <person name="Abe K."/>
            <person name="Yokota A."/>
            <person name="Yabe S."/>
        </authorList>
    </citation>
    <scope>NUCLEOTIDE SEQUENCE [LARGE SCALE GENOMIC DNA]</scope>
    <source>
        <strain evidence="2">Uno3</strain>
    </source>
</reference>
<dbReference type="Proteomes" id="UP000287352">
    <property type="component" value="Unassembled WGS sequence"/>
</dbReference>
<dbReference type="RefSeq" id="WP_161975287.1">
    <property type="nucleotide sequence ID" value="NZ_BIFR01000001.1"/>
</dbReference>
<comment type="caution">
    <text evidence="1">The sequence shown here is derived from an EMBL/GenBank/DDBJ whole genome shotgun (WGS) entry which is preliminary data.</text>
</comment>
<dbReference type="AlphaFoldDB" id="A0A401ZWA8"/>
<gene>
    <name evidence="1" type="ORF">KTT_10500</name>
</gene>
<evidence type="ECO:0000313" key="2">
    <source>
        <dbReference type="Proteomes" id="UP000287352"/>
    </source>
</evidence>
<keyword evidence="2" id="KW-1185">Reference proteome</keyword>
<name>A0A401ZWA8_9CHLR</name>
<dbReference type="EMBL" id="BIFR01000001">
    <property type="protein sequence ID" value="GCE11191.1"/>
    <property type="molecule type" value="Genomic_DNA"/>
</dbReference>
<organism evidence="1 2">
    <name type="scientific">Tengunoibacter tsumagoiensis</name>
    <dbReference type="NCBI Taxonomy" id="2014871"/>
    <lineage>
        <taxon>Bacteria</taxon>
        <taxon>Bacillati</taxon>
        <taxon>Chloroflexota</taxon>
        <taxon>Ktedonobacteria</taxon>
        <taxon>Ktedonobacterales</taxon>
        <taxon>Dictyobacteraceae</taxon>
        <taxon>Tengunoibacter</taxon>
    </lineage>
</organism>
<sequence length="55" mass="6174">MLVLRWHTHHGQPGSPVGLSTGHTAHSFLIHRSVRARTPLASSQIESYLIMQIYP</sequence>